<feature type="domain" description="N-acetyltransferase" evidence="4">
    <location>
        <begin position="39"/>
        <end position="189"/>
    </location>
</feature>
<sequence>MAGLSDSSSAFRPGGERRDGGDGRAIDRHDDPVGGLGTLRIAPRAPGDIDRLGRTFGPQAQSYYLERSRRQGVLLVARVGERAIGAVFVSTEPAPESAIIRRLGKVPMLHKLMVDEQLRRRGIGTRLIRSAEAELRRLRQHRVAVGVDIDNPSAARLYQRLAYREWAYGLLETVREDVKDGKVILLPDECRVFLKNL</sequence>
<dbReference type="PROSITE" id="PS51186">
    <property type="entry name" value="GNAT"/>
    <property type="match status" value="1"/>
</dbReference>
<name>U5WDU4_9ACTN</name>
<dbReference type="PANTHER" id="PTHR43877">
    <property type="entry name" value="AMINOALKYLPHOSPHONATE N-ACETYLTRANSFERASE-RELATED-RELATED"/>
    <property type="match status" value="1"/>
</dbReference>
<dbReference type="PATRIC" id="fig|1246995.3.peg.7920"/>
<protein>
    <submittedName>
        <fullName evidence="5">N-acetyltransferase GCN5</fullName>
    </submittedName>
</protein>
<dbReference type="PANTHER" id="PTHR43877:SF1">
    <property type="entry name" value="ACETYLTRANSFERASE"/>
    <property type="match status" value="1"/>
</dbReference>
<dbReference type="HOGENOM" id="CLU_104207_0_0_11"/>
<evidence type="ECO:0000313" key="6">
    <source>
        <dbReference type="Proteomes" id="UP000017746"/>
    </source>
</evidence>
<keyword evidence="1 5" id="KW-0808">Transferase</keyword>
<reference evidence="5 6" key="1">
    <citation type="journal article" date="2014" name="J. Biotechnol.">
        <title>Complete genome sequence of the actinobacterium Actinoplanes friuliensis HAG 010964, producer of the lipopeptide antibiotic friulimycin.</title>
        <authorList>
            <person name="Ruckert C."/>
            <person name="Szczepanowski R."/>
            <person name="Albersmeier A."/>
            <person name="Goesmann A."/>
            <person name="Fischer N."/>
            <person name="Steinkamper A."/>
            <person name="Puhler A."/>
            <person name="Biener R."/>
            <person name="Schwartz D."/>
            <person name="Kalinowski J."/>
        </authorList>
    </citation>
    <scope>NUCLEOTIDE SEQUENCE [LARGE SCALE GENOMIC DNA]</scope>
    <source>
        <strain evidence="5 6">DSM 7358</strain>
    </source>
</reference>
<dbReference type="GO" id="GO:0016747">
    <property type="term" value="F:acyltransferase activity, transferring groups other than amino-acyl groups"/>
    <property type="evidence" value="ECO:0007669"/>
    <property type="project" value="InterPro"/>
</dbReference>
<keyword evidence="6" id="KW-1185">Reference proteome</keyword>
<accession>U5WDU4</accession>
<feature type="region of interest" description="Disordered" evidence="3">
    <location>
        <begin position="1"/>
        <end position="37"/>
    </location>
</feature>
<dbReference type="SUPFAM" id="SSF55729">
    <property type="entry name" value="Acyl-CoA N-acyltransferases (Nat)"/>
    <property type="match status" value="1"/>
</dbReference>
<dbReference type="InterPro" id="IPR016181">
    <property type="entry name" value="Acyl_CoA_acyltransferase"/>
</dbReference>
<dbReference type="eggNOG" id="COG0456">
    <property type="taxonomic scope" value="Bacteria"/>
</dbReference>
<dbReference type="InterPro" id="IPR000182">
    <property type="entry name" value="GNAT_dom"/>
</dbReference>
<evidence type="ECO:0000256" key="3">
    <source>
        <dbReference type="SAM" id="MobiDB-lite"/>
    </source>
</evidence>
<dbReference type="EMBL" id="CP006272">
    <property type="protein sequence ID" value="AGZ46081.1"/>
    <property type="molecule type" value="Genomic_DNA"/>
</dbReference>
<evidence type="ECO:0000313" key="5">
    <source>
        <dbReference type="EMBL" id="AGZ46081.1"/>
    </source>
</evidence>
<organism evidence="5 6">
    <name type="scientific">Actinoplanes friuliensis DSM 7358</name>
    <dbReference type="NCBI Taxonomy" id="1246995"/>
    <lineage>
        <taxon>Bacteria</taxon>
        <taxon>Bacillati</taxon>
        <taxon>Actinomycetota</taxon>
        <taxon>Actinomycetes</taxon>
        <taxon>Micromonosporales</taxon>
        <taxon>Micromonosporaceae</taxon>
        <taxon>Actinoplanes</taxon>
    </lineage>
</organism>
<dbReference type="KEGG" id="afs:AFR_39135"/>
<keyword evidence="2" id="KW-0012">Acyltransferase</keyword>
<evidence type="ECO:0000256" key="2">
    <source>
        <dbReference type="ARBA" id="ARBA00023315"/>
    </source>
</evidence>
<evidence type="ECO:0000259" key="4">
    <source>
        <dbReference type="PROSITE" id="PS51186"/>
    </source>
</evidence>
<proteinExistence type="predicted"/>
<gene>
    <name evidence="5" type="ORF">AFR_39135</name>
</gene>
<feature type="compositionally biased region" description="Basic and acidic residues" evidence="3">
    <location>
        <begin position="14"/>
        <end position="32"/>
    </location>
</feature>
<feature type="compositionally biased region" description="Polar residues" evidence="3">
    <location>
        <begin position="1"/>
        <end position="10"/>
    </location>
</feature>
<dbReference type="STRING" id="1246995.AFR_39135"/>
<dbReference type="AlphaFoldDB" id="U5WDU4"/>
<dbReference type="Gene3D" id="3.40.630.30">
    <property type="match status" value="1"/>
</dbReference>
<dbReference type="Pfam" id="PF00583">
    <property type="entry name" value="Acetyltransf_1"/>
    <property type="match status" value="1"/>
</dbReference>
<dbReference type="InterPro" id="IPR050832">
    <property type="entry name" value="Bact_Acetyltransf"/>
</dbReference>
<dbReference type="CDD" id="cd04301">
    <property type="entry name" value="NAT_SF"/>
    <property type="match status" value="1"/>
</dbReference>
<dbReference type="Proteomes" id="UP000017746">
    <property type="component" value="Chromosome"/>
</dbReference>
<evidence type="ECO:0000256" key="1">
    <source>
        <dbReference type="ARBA" id="ARBA00022679"/>
    </source>
</evidence>